<dbReference type="Gene3D" id="3.40.50.300">
    <property type="entry name" value="P-loop containing nucleotide triphosphate hydrolases"/>
    <property type="match status" value="1"/>
</dbReference>
<dbReference type="InterPro" id="IPR000642">
    <property type="entry name" value="Peptidase_M41"/>
</dbReference>
<dbReference type="Pfam" id="PF00004">
    <property type="entry name" value="AAA"/>
    <property type="match status" value="1"/>
</dbReference>
<organism evidence="4 5">
    <name type="scientific">Methylobacterium planeticum</name>
    <dbReference type="NCBI Taxonomy" id="2615211"/>
    <lineage>
        <taxon>Bacteria</taxon>
        <taxon>Pseudomonadati</taxon>
        <taxon>Pseudomonadota</taxon>
        <taxon>Alphaproteobacteria</taxon>
        <taxon>Hyphomicrobiales</taxon>
        <taxon>Methylobacteriaceae</taxon>
        <taxon>Methylobacterium</taxon>
    </lineage>
</organism>
<dbReference type="Pfam" id="PF01434">
    <property type="entry name" value="Peptidase_M41"/>
    <property type="match status" value="1"/>
</dbReference>
<protein>
    <submittedName>
        <fullName evidence="4">AAA family ATPase</fullName>
    </submittedName>
</protein>
<feature type="region of interest" description="Disordered" evidence="2">
    <location>
        <begin position="662"/>
        <end position="686"/>
    </location>
</feature>
<comment type="similarity">
    <text evidence="1">Belongs to the AAA ATPase family.</text>
</comment>
<accession>A0A6N6MK82</accession>
<dbReference type="SMART" id="SM00382">
    <property type="entry name" value="AAA"/>
    <property type="match status" value="1"/>
</dbReference>
<evidence type="ECO:0000259" key="3">
    <source>
        <dbReference type="SMART" id="SM00382"/>
    </source>
</evidence>
<feature type="compositionally biased region" description="Low complexity" evidence="2">
    <location>
        <begin position="37"/>
        <end position="50"/>
    </location>
</feature>
<proteinExistence type="inferred from homology"/>
<dbReference type="GO" id="GO:0006508">
    <property type="term" value="P:proteolysis"/>
    <property type="evidence" value="ECO:0007669"/>
    <property type="project" value="InterPro"/>
</dbReference>
<feature type="compositionally biased region" description="Polar residues" evidence="2">
    <location>
        <begin position="1"/>
        <end position="11"/>
    </location>
</feature>
<dbReference type="EMBL" id="VZZJ01000033">
    <property type="protein sequence ID" value="KAB1070032.1"/>
    <property type="molecule type" value="Genomic_DNA"/>
</dbReference>
<dbReference type="PROSITE" id="PS00674">
    <property type="entry name" value="AAA"/>
    <property type="match status" value="1"/>
</dbReference>
<evidence type="ECO:0000313" key="4">
    <source>
        <dbReference type="EMBL" id="KAB1070032.1"/>
    </source>
</evidence>
<dbReference type="Gene3D" id="1.20.58.760">
    <property type="entry name" value="Peptidase M41"/>
    <property type="match status" value="1"/>
</dbReference>
<name>A0A6N6MK82_9HYPH</name>
<dbReference type="InterPro" id="IPR003593">
    <property type="entry name" value="AAA+_ATPase"/>
</dbReference>
<sequence length="686" mass="72279">MSQSQSHGTENSAAAPLDPSDPAPGAEPAPGQDWPSAVPDAAADPDFGVDGADRAAAGFAHQPPQPNPGTLLAELALTRALGRPGRRVLHAGRNQLVLVRVPNADWLGPVETAIHRDARNASVFKIRSDKPRERESLVEEVGRSLTQGRLVAVISTNAQPVPASLVAAADRSISLALPDVALVTRAVRRFTGSRVRSRLDPQDLAGLGLPDLVAAMRPCSGPGPILARLRRAGERRAGANGLPDVPALEDLGGYGEARSWALGLVADVERFRAGALAGDALECAIFGGPPGTGKTTLAQAVARSARLPLVVTSVAEWLNGSSYLDNVLKQQNAFFDELLARAPCIGFLDEIDALPSRDRMSDRNADYWTTILTNQFLQMDRIRKAGRGVILLAATNHIDRLDPALRRPGRFDRTFTIAPPDEAALAAILRTHLGADLAGADLVGLARLGLGATGAEAVGWIRAARARARREGRDLTVSDLAETVRPRDSRPVAFQRAVALHEAGHAIVATRLGIPVLHVSIEPRGAAAGWTQIRSVDAVPTRARIEAQVTEILGGRAADILLGTGPHAGASADLRLATARLAALRTSHGLGRTLLALDEAEASALLARDPHLARSVERHLQSLMRESLRLVAANRDAVAALAEMLLLRRVVTGREVEAIAAAHPGTASAGSRRAPSPDAPRAARSG</sequence>
<dbReference type="SUPFAM" id="SSF140990">
    <property type="entry name" value="FtsH protease domain-like"/>
    <property type="match status" value="1"/>
</dbReference>
<dbReference type="InterPro" id="IPR027417">
    <property type="entry name" value="P-loop_NTPase"/>
</dbReference>
<keyword evidence="1" id="KW-0067">ATP-binding</keyword>
<reference evidence="4 5" key="1">
    <citation type="submission" date="2019-09" db="EMBL/GenBank/DDBJ databases">
        <title>YIM 132548 draft genome.</title>
        <authorList>
            <person name="Jiang L."/>
        </authorList>
    </citation>
    <scope>NUCLEOTIDE SEQUENCE [LARGE SCALE GENOMIC DNA]</scope>
    <source>
        <strain evidence="4 5">YIM 132548</strain>
    </source>
</reference>
<dbReference type="InterPro" id="IPR003960">
    <property type="entry name" value="ATPase_AAA_CS"/>
</dbReference>
<dbReference type="SUPFAM" id="SSF52540">
    <property type="entry name" value="P-loop containing nucleoside triphosphate hydrolases"/>
    <property type="match status" value="1"/>
</dbReference>
<dbReference type="Gene3D" id="1.10.8.60">
    <property type="match status" value="1"/>
</dbReference>
<dbReference type="GO" id="GO:0016887">
    <property type="term" value="F:ATP hydrolysis activity"/>
    <property type="evidence" value="ECO:0007669"/>
    <property type="project" value="InterPro"/>
</dbReference>
<feature type="domain" description="AAA+ ATPase" evidence="3">
    <location>
        <begin position="280"/>
        <end position="421"/>
    </location>
</feature>
<evidence type="ECO:0000313" key="5">
    <source>
        <dbReference type="Proteomes" id="UP000441523"/>
    </source>
</evidence>
<dbReference type="Proteomes" id="UP000441523">
    <property type="component" value="Unassembled WGS sequence"/>
</dbReference>
<dbReference type="PRINTS" id="PR00830">
    <property type="entry name" value="ENDOLAPTASE"/>
</dbReference>
<dbReference type="InterPro" id="IPR037219">
    <property type="entry name" value="Peptidase_M41-like"/>
</dbReference>
<dbReference type="GO" id="GO:0004222">
    <property type="term" value="F:metalloendopeptidase activity"/>
    <property type="evidence" value="ECO:0007669"/>
    <property type="project" value="InterPro"/>
</dbReference>
<dbReference type="PANTHER" id="PTHR23076">
    <property type="entry name" value="METALLOPROTEASE M41 FTSH"/>
    <property type="match status" value="1"/>
</dbReference>
<dbReference type="PANTHER" id="PTHR23076:SF97">
    <property type="entry name" value="ATP-DEPENDENT ZINC METALLOPROTEASE YME1L1"/>
    <property type="match status" value="1"/>
</dbReference>
<keyword evidence="5" id="KW-1185">Reference proteome</keyword>
<dbReference type="CDD" id="cd19481">
    <property type="entry name" value="RecA-like_protease"/>
    <property type="match status" value="1"/>
</dbReference>
<dbReference type="GO" id="GO:0004176">
    <property type="term" value="F:ATP-dependent peptidase activity"/>
    <property type="evidence" value="ECO:0007669"/>
    <property type="project" value="InterPro"/>
</dbReference>
<gene>
    <name evidence="4" type="ORF">F6X51_23960</name>
</gene>
<dbReference type="AlphaFoldDB" id="A0A6N6MK82"/>
<evidence type="ECO:0000256" key="2">
    <source>
        <dbReference type="SAM" id="MobiDB-lite"/>
    </source>
</evidence>
<feature type="compositionally biased region" description="Low complexity" evidence="2">
    <location>
        <begin position="667"/>
        <end position="686"/>
    </location>
</feature>
<evidence type="ECO:0000256" key="1">
    <source>
        <dbReference type="RuleBase" id="RU003651"/>
    </source>
</evidence>
<feature type="region of interest" description="Disordered" evidence="2">
    <location>
        <begin position="1"/>
        <end position="52"/>
    </location>
</feature>
<dbReference type="GO" id="GO:0030163">
    <property type="term" value="P:protein catabolic process"/>
    <property type="evidence" value="ECO:0007669"/>
    <property type="project" value="TreeGrafter"/>
</dbReference>
<keyword evidence="1" id="KW-0547">Nucleotide-binding</keyword>
<comment type="caution">
    <text evidence="4">The sequence shown here is derived from an EMBL/GenBank/DDBJ whole genome shotgun (WGS) entry which is preliminary data.</text>
</comment>
<dbReference type="RefSeq" id="WP_150966220.1">
    <property type="nucleotide sequence ID" value="NZ_VZZJ01000033.1"/>
</dbReference>
<dbReference type="InterPro" id="IPR003959">
    <property type="entry name" value="ATPase_AAA_core"/>
</dbReference>
<dbReference type="GO" id="GO:0005524">
    <property type="term" value="F:ATP binding"/>
    <property type="evidence" value="ECO:0007669"/>
    <property type="project" value="UniProtKB-KW"/>
</dbReference>
<dbReference type="GO" id="GO:0005886">
    <property type="term" value="C:plasma membrane"/>
    <property type="evidence" value="ECO:0007669"/>
    <property type="project" value="TreeGrafter"/>
</dbReference>